<reference evidence="1" key="1">
    <citation type="submission" date="2021-04" db="EMBL/GenBank/DDBJ databases">
        <title>novel species isolated from subtropical streams in China.</title>
        <authorList>
            <person name="Lu H."/>
        </authorList>
    </citation>
    <scope>NUCLEOTIDE SEQUENCE</scope>
    <source>
        <strain evidence="1">LFS511W</strain>
    </source>
</reference>
<dbReference type="RefSeq" id="WP_212686168.1">
    <property type="nucleotide sequence ID" value="NZ_JAGSPN010000001.1"/>
</dbReference>
<gene>
    <name evidence="1" type="ORF">KDM89_01450</name>
</gene>
<evidence type="ECO:0000313" key="2">
    <source>
        <dbReference type="Proteomes" id="UP000680067"/>
    </source>
</evidence>
<organism evidence="1 2">
    <name type="scientific">Undibacterium luofuense</name>
    <dbReference type="NCBI Taxonomy" id="2828733"/>
    <lineage>
        <taxon>Bacteria</taxon>
        <taxon>Pseudomonadati</taxon>
        <taxon>Pseudomonadota</taxon>
        <taxon>Betaproteobacteria</taxon>
        <taxon>Burkholderiales</taxon>
        <taxon>Oxalobacteraceae</taxon>
        <taxon>Undibacterium</taxon>
    </lineage>
</organism>
<proteinExistence type="predicted"/>
<protein>
    <submittedName>
        <fullName evidence="1">Uncharacterized protein</fullName>
    </submittedName>
</protein>
<dbReference type="Proteomes" id="UP000680067">
    <property type="component" value="Unassembled WGS sequence"/>
</dbReference>
<dbReference type="AlphaFoldDB" id="A0A941I5Q9"/>
<name>A0A941I5Q9_9BURK</name>
<dbReference type="InterPro" id="IPR054257">
    <property type="entry name" value="DUF6988"/>
</dbReference>
<sequence>MNKFDTIESATELVEWLIHEFRDFSFPATLRNKISASCFAVAQEHQHAIVLCLSQQAALNASAFSLVRVQYEAYIRGMWISHCAREDEIDAFSKGNLKLANMDVLVAAIDHSSEVKGQLLSTLHKNVWKSMCAYTHTGPQQIQRWITEESIEPNYSAAEVKEVLAFSSKISLLSAVSVASLTNNHILANKILEKYDS</sequence>
<comment type="caution">
    <text evidence="1">The sequence shown here is derived from an EMBL/GenBank/DDBJ whole genome shotgun (WGS) entry which is preliminary data.</text>
</comment>
<keyword evidence="2" id="KW-1185">Reference proteome</keyword>
<dbReference type="Pfam" id="PF22491">
    <property type="entry name" value="DUF6988"/>
    <property type="match status" value="1"/>
</dbReference>
<dbReference type="EMBL" id="JAGSPN010000001">
    <property type="protein sequence ID" value="MBR7780790.1"/>
    <property type="molecule type" value="Genomic_DNA"/>
</dbReference>
<accession>A0A941I5Q9</accession>
<evidence type="ECO:0000313" key="1">
    <source>
        <dbReference type="EMBL" id="MBR7780790.1"/>
    </source>
</evidence>